<feature type="chain" id="PRO_5002245867" description="Lipocalin/cytosolic fatty-acid binding domain-containing protein" evidence="1">
    <location>
        <begin position="18"/>
        <end position="241"/>
    </location>
</feature>
<reference evidence="2 3" key="1">
    <citation type="journal article" date="2013" name="BMC Genomics">
        <title>Reconstruction of the lipid metabolism for the microalga Monoraphidium neglectum from its genome sequence reveals characteristics suitable for biofuel production.</title>
        <authorList>
            <person name="Bogen C."/>
            <person name="Al-Dilaimi A."/>
            <person name="Albersmeier A."/>
            <person name="Wichmann J."/>
            <person name="Grundmann M."/>
            <person name="Rupp O."/>
            <person name="Lauersen K.J."/>
            <person name="Blifernez-Klassen O."/>
            <person name="Kalinowski J."/>
            <person name="Goesmann A."/>
            <person name="Mussgnug J.H."/>
            <person name="Kruse O."/>
        </authorList>
    </citation>
    <scope>NUCLEOTIDE SEQUENCE [LARGE SCALE GENOMIC DNA]</scope>
    <source>
        <strain evidence="2 3">SAG 48.87</strain>
    </source>
</reference>
<dbReference type="OrthoDB" id="565904at2759"/>
<organism evidence="2 3">
    <name type="scientific">Monoraphidium neglectum</name>
    <dbReference type="NCBI Taxonomy" id="145388"/>
    <lineage>
        <taxon>Eukaryota</taxon>
        <taxon>Viridiplantae</taxon>
        <taxon>Chlorophyta</taxon>
        <taxon>core chlorophytes</taxon>
        <taxon>Chlorophyceae</taxon>
        <taxon>CS clade</taxon>
        <taxon>Sphaeropleales</taxon>
        <taxon>Selenastraceae</taxon>
        <taxon>Monoraphidium</taxon>
    </lineage>
</organism>
<evidence type="ECO:0000313" key="3">
    <source>
        <dbReference type="Proteomes" id="UP000054498"/>
    </source>
</evidence>
<dbReference type="Gene3D" id="2.40.128.20">
    <property type="match status" value="1"/>
</dbReference>
<feature type="signal peptide" evidence="1">
    <location>
        <begin position="1"/>
        <end position="17"/>
    </location>
</feature>
<proteinExistence type="predicted"/>
<evidence type="ECO:0008006" key="4">
    <source>
        <dbReference type="Google" id="ProtNLM"/>
    </source>
</evidence>
<dbReference type="GO" id="GO:0005737">
    <property type="term" value="C:cytoplasm"/>
    <property type="evidence" value="ECO:0007669"/>
    <property type="project" value="TreeGrafter"/>
</dbReference>
<dbReference type="PANTHER" id="PTHR10612:SF34">
    <property type="entry name" value="APOLIPOPROTEIN D"/>
    <property type="match status" value="1"/>
</dbReference>
<dbReference type="SUPFAM" id="SSF50814">
    <property type="entry name" value="Lipocalins"/>
    <property type="match status" value="1"/>
</dbReference>
<dbReference type="STRING" id="145388.A0A0D2KNQ9"/>
<name>A0A0D2KNQ9_9CHLO</name>
<accession>A0A0D2KNQ9</accession>
<dbReference type="PANTHER" id="PTHR10612">
    <property type="entry name" value="APOLIPOPROTEIN D"/>
    <property type="match status" value="1"/>
</dbReference>
<gene>
    <name evidence="2" type="ORF">MNEG_10685</name>
</gene>
<dbReference type="RefSeq" id="XP_013896298.1">
    <property type="nucleotide sequence ID" value="XM_014040844.1"/>
</dbReference>
<keyword evidence="1" id="KW-0732">Signal</keyword>
<dbReference type="InterPro" id="IPR012674">
    <property type="entry name" value="Calycin"/>
</dbReference>
<dbReference type="AlphaFoldDB" id="A0A0D2KNQ9"/>
<dbReference type="EMBL" id="KK102637">
    <property type="protein sequence ID" value="KIY97278.1"/>
    <property type="molecule type" value="Genomic_DNA"/>
</dbReference>
<evidence type="ECO:0000256" key="1">
    <source>
        <dbReference type="SAM" id="SignalP"/>
    </source>
</evidence>
<keyword evidence="3" id="KW-1185">Reference proteome</keyword>
<dbReference type="GeneID" id="25727872"/>
<dbReference type="GO" id="GO:0006629">
    <property type="term" value="P:lipid metabolic process"/>
    <property type="evidence" value="ECO:0007669"/>
    <property type="project" value="TreeGrafter"/>
</dbReference>
<dbReference type="Proteomes" id="UP000054498">
    <property type="component" value="Unassembled WGS sequence"/>
</dbReference>
<dbReference type="KEGG" id="mng:MNEG_10685"/>
<protein>
    <recommendedName>
        <fullName evidence="4">Lipocalin/cytosolic fatty-acid binding domain-containing protein</fullName>
    </recommendedName>
</protein>
<sequence>MDTRLVLLLACAACAAAGRVAPTAPEASCPPPNFDSAPGLDLTKFIDGPWYPQEQMPVFYQPVDSLYCVRAVYSPIDPANLKAGIRVLNTAKSGSVDGKPMGSSGGAAGLNSIVALPSTGSGPTAASKLRVGPGFLQPFARLPNLGDLVYGPYWVVAFADDYSWAIISGGPPKVSTPGACSAGRPSGQSFLDINGSGLWLFSRKPEDPGAVKVMRAKAAALGFDLSVLKPVTQKGCTYPST</sequence>
<dbReference type="GO" id="GO:0000302">
    <property type="term" value="P:response to reactive oxygen species"/>
    <property type="evidence" value="ECO:0007669"/>
    <property type="project" value="TreeGrafter"/>
</dbReference>
<evidence type="ECO:0000313" key="2">
    <source>
        <dbReference type="EMBL" id="KIY97278.1"/>
    </source>
</evidence>